<keyword evidence="1" id="KW-0732">Signal</keyword>
<dbReference type="PROSITE" id="PS51257">
    <property type="entry name" value="PROKAR_LIPOPROTEIN"/>
    <property type="match status" value="1"/>
</dbReference>
<name>A0A1G7Y436_9FLAO</name>
<dbReference type="STRING" id="262004.SAMN04489796_101913"/>
<sequence>MKTQKHMTRSNTLLITLLITFMGVTGCGGSDDDGDFNNTDCNNWSEQYLAQANAYSNASNAYATDPTLANCQNYKTAGLNFIEALEDVIDCVPNANRQGFLDDIEQYKDQINATDCN</sequence>
<dbReference type="RefSeq" id="WP_092466377.1">
    <property type="nucleotide sequence ID" value="NZ_FNCZ01000001.1"/>
</dbReference>
<feature type="signal peptide" evidence="1">
    <location>
        <begin position="1"/>
        <end position="26"/>
    </location>
</feature>
<accession>A0A1G7Y436</accession>
<evidence type="ECO:0000313" key="2">
    <source>
        <dbReference type="EMBL" id="SDG91215.1"/>
    </source>
</evidence>
<dbReference type="Proteomes" id="UP000199492">
    <property type="component" value="Unassembled WGS sequence"/>
</dbReference>
<dbReference type="EMBL" id="FNCZ01000001">
    <property type="protein sequence ID" value="SDG91215.1"/>
    <property type="molecule type" value="Genomic_DNA"/>
</dbReference>
<feature type="chain" id="PRO_5011649429" description="Lipoprotein" evidence="1">
    <location>
        <begin position="27"/>
        <end position="117"/>
    </location>
</feature>
<dbReference type="OrthoDB" id="1442907at2"/>
<keyword evidence="3" id="KW-1185">Reference proteome</keyword>
<organism evidence="2 3">
    <name type="scientific">Winogradskyella thalassocola</name>
    <dbReference type="NCBI Taxonomy" id="262004"/>
    <lineage>
        <taxon>Bacteria</taxon>
        <taxon>Pseudomonadati</taxon>
        <taxon>Bacteroidota</taxon>
        <taxon>Flavobacteriia</taxon>
        <taxon>Flavobacteriales</taxon>
        <taxon>Flavobacteriaceae</taxon>
        <taxon>Winogradskyella</taxon>
    </lineage>
</organism>
<dbReference type="AlphaFoldDB" id="A0A1G7Y436"/>
<evidence type="ECO:0008006" key="4">
    <source>
        <dbReference type="Google" id="ProtNLM"/>
    </source>
</evidence>
<protein>
    <recommendedName>
        <fullName evidence="4">Lipoprotein</fullName>
    </recommendedName>
</protein>
<gene>
    <name evidence="2" type="ORF">SAMN04489796_101913</name>
</gene>
<proteinExistence type="predicted"/>
<evidence type="ECO:0000256" key="1">
    <source>
        <dbReference type="SAM" id="SignalP"/>
    </source>
</evidence>
<evidence type="ECO:0000313" key="3">
    <source>
        <dbReference type="Proteomes" id="UP000199492"/>
    </source>
</evidence>
<reference evidence="3" key="1">
    <citation type="submission" date="2016-10" db="EMBL/GenBank/DDBJ databases">
        <authorList>
            <person name="Varghese N."/>
            <person name="Submissions S."/>
        </authorList>
    </citation>
    <scope>NUCLEOTIDE SEQUENCE [LARGE SCALE GENOMIC DNA]</scope>
    <source>
        <strain evidence="3">DSM 15363</strain>
    </source>
</reference>